<evidence type="ECO:0000259" key="6">
    <source>
        <dbReference type="PROSITE" id="PS50279"/>
    </source>
</evidence>
<keyword evidence="5" id="KW-0732">Signal</keyword>
<keyword evidence="2" id="KW-0722">Serine protease inhibitor</keyword>
<feature type="region of interest" description="Disordered" evidence="4">
    <location>
        <begin position="31"/>
        <end position="57"/>
    </location>
</feature>
<reference evidence="7" key="2">
    <citation type="journal article" date="2014" name="BMC Genomics">
        <title>A genomic perspective to assessing quality of mass-reared SIT flies used in Mediterranean fruit fly (Ceratitis capitata) eradication in California.</title>
        <authorList>
            <person name="Calla B."/>
            <person name="Hall B."/>
            <person name="Hou S."/>
            <person name="Geib S.M."/>
        </authorList>
    </citation>
    <scope>NUCLEOTIDE SEQUENCE</scope>
</reference>
<dbReference type="PROSITE" id="PS50279">
    <property type="entry name" value="BPTI_KUNITZ_2"/>
    <property type="match status" value="1"/>
</dbReference>
<dbReference type="OrthoDB" id="4473401at2759"/>
<keyword evidence="3" id="KW-1015">Disulfide bond</keyword>
<dbReference type="SMART" id="SM00131">
    <property type="entry name" value="KU"/>
    <property type="match status" value="1"/>
</dbReference>
<dbReference type="PROSITE" id="PS00280">
    <property type="entry name" value="BPTI_KUNITZ_1"/>
    <property type="match status" value="1"/>
</dbReference>
<feature type="domain" description="BPTI/Kunitz inhibitor" evidence="6">
    <location>
        <begin position="59"/>
        <end position="109"/>
    </location>
</feature>
<dbReference type="PANTHER" id="PTHR10083:SF374">
    <property type="entry name" value="BPTI_KUNITZ INHIBITOR DOMAIN-CONTAINING PROTEIN"/>
    <property type="match status" value="1"/>
</dbReference>
<dbReference type="InterPro" id="IPR036880">
    <property type="entry name" value="Kunitz_BPTI_sf"/>
</dbReference>
<evidence type="ECO:0000256" key="1">
    <source>
        <dbReference type="ARBA" id="ARBA00022690"/>
    </source>
</evidence>
<dbReference type="Pfam" id="PF00014">
    <property type="entry name" value="Kunitz_BPTI"/>
    <property type="match status" value="1"/>
</dbReference>
<evidence type="ECO:0000256" key="3">
    <source>
        <dbReference type="ARBA" id="ARBA00023157"/>
    </source>
</evidence>
<dbReference type="EMBL" id="GAMC01012502">
    <property type="protein sequence ID" value="JAB94053.1"/>
    <property type="molecule type" value="mRNA"/>
</dbReference>
<sequence>MAARVNAMCLRAIALIILISVVSSAPQHKQNTQKQPAVVGAGGGPTATGGQTRVQDPKCLQPKEPGPCRMNLDRYYYNAQTNNCELFKFGGCRGNDNKFGFLKTCEDACKIGNPTANNTPATAGGAAGTTNAKAPVASAGVVPKAPAPPAAVFPKAPAPAAVLNPKTVAVAPNPTTNPKTPIAARA</sequence>
<dbReference type="InterPro" id="IPR050098">
    <property type="entry name" value="TFPI/VKTCI-like"/>
</dbReference>
<evidence type="ECO:0000256" key="5">
    <source>
        <dbReference type="SAM" id="SignalP"/>
    </source>
</evidence>
<proteinExistence type="evidence at transcript level"/>
<evidence type="ECO:0000313" key="7">
    <source>
        <dbReference type="EMBL" id="JAB94053.1"/>
    </source>
</evidence>
<evidence type="ECO:0000256" key="4">
    <source>
        <dbReference type="SAM" id="MobiDB-lite"/>
    </source>
</evidence>
<feature type="chain" id="PRO_5004908062" evidence="5">
    <location>
        <begin position="25"/>
        <end position="186"/>
    </location>
</feature>
<dbReference type="PANTHER" id="PTHR10083">
    <property type="entry name" value="KUNITZ-TYPE PROTEASE INHIBITOR-RELATED"/>
    <property type="match status" value="1"/>
</dbReference>
<protein>
    <submittedName>
        <fullName evidence="7">Protease inhibitor</fullName>
    </submittedName>
</protein>
<dbReference type="GO" id="GO:0004867">
    <property type="term" value="F:serine-type endopeptidase inhibitor activity"/>
    <property type="evidence" value="ECO:0007669"/>
    <property type="project" value="UniProtKB-KW"/>
</dbReference>
<dbReference type="SUPFAM" id="SSF57362">
    <property type="entry name" value="BPTI-like"/>
    <property type="match status" value="1"/>
</dbReference>
<name>W8BAL4_CERCA</name>
<dbReference type="Gene3D" id="4.10.410.10">
    <property type="entry name" value="Pancreatic trypsin inhibitor Kunitz domain"/>
    <property type="match status" value="1"/>
</dbReference>
<dbReference type="InterPro" id="IPR002223">
    <property type="entry name" value="Kunitz_BPTI"/>
</dbReference>
<dbReference type="PRINTS" id="PR00759">
    <property type="entry name" value="BASICPTASE"/>
</dbReference>
<organism evidence="7">
    <name type="scientific">Ceratitis capitata</name>
    <name type="common">Mediterranean fruit fly</name>
    <name type="synonym">Tephritis capitata</name>
    <dbReference type="NCBI Taxonomy" id="7213"/>
    <lineage>
        <taxon>Eukaryota</taxon>
        <taxon>Metazoa</taxon>
        <taxon>Ecdysozoa</taxon>
        <taxon>Arthropoda</taxon>
        <taxon>Hexapoda</taxon>
        <taxon>Insecta</taxon>
        <taxon>Pterygota</taxon>
        <taxon>Neoptera</taxon>
        <taxon>Endopterygota</taxon>
        <taxon>Diptera</taxon>
        <taxon>Brachycera</taxon>
        <taxon>Muscomorpha</taxon>
        <taxon>Tephritoidea</taxon>
        <taxon>Tephritidae</taxon>
        <taxon>Ceratitis</taxon>
        <taxon>Ceratitis</taxon>
    </lineage>
</organism>
<evidence type="ECO:0000256" key="2">
    <source>
        <dbReference type="ARBA" id="ARBA00022900"/>
    </source>
</evidence>
<dbReference type="CDD" id="cd00109">
    <property type="entry name" value="Kunitz-type"/>
    <property type="match status" value="1"/>
</dbReference>
<reference evidence="7" key="1">
    <citation type="submission" date="2013-07" db="EMBL/GenBank/DDBJ databases">
        <authorList>
            <person name="Geib S."/>
        </authorList>
    </citation>
    <scope>NUCLEOTIDE SEQUENCE</scope>
</reference>
<dbReference type="GO" id="GO:0005615">
    <property type="term" value="C:extracellular space"/>
    <property type="evidence" value="ECO:0007669"/>
    <property type="project" value="TreeGrafter"/>
</dbReference>
<gene>
    <name evidence="7" type="primary">SBPI</name>
</gene>
<accession>W8BAL4</accession>
<dbReference type="InterPro" id="IPR020901">
    <property type="entry name" value="Prtase_inh_Kunz-CS"/>
</dbReference>
<feature type="signal peptide" evidence="5">
    <location>
        <begin position="1"/>
        <end position="24"/>
    </location>
</feature>
<keyword evidence="1" id="KW-0646">Protease inhibitor</keyword>
<dbReference type="AlphaFoldDB" id="W8BAL4"/>